<dbReference type="GO" id="GO:0003995">
    <property type="term" value="F:acyl-CoA dehydrogenase activity"/>
    <property type="evidence" value="ECO:0007669"/>
    <property type="project" value="TreeGrafter"/>
</dbReference>
<dbReference type="Gene3D" id="6.10.250.600">
    <property type="match status" value="1"/>
</dbReference>
<comment type="cofactor">
    <cofactor evidence="4">
        <name>FAD</name>
        <dbReference type="ChEBI" id="CHEBI:57692"/>
    </cofactor>
</comment>
<sequence>MLQSWLALRNIETRALTTRAASPERAPPHPWASESDFMLISEGFQQLAPLDTDGYASDLALQALLRRLLPPDILPAVDGDLQRFSLYLASESHQTLKRAADEPEPHVVQYDNYGRRIDRLVTSEGWRAIKGVAAQEGLVSLAYRREHGEHSRIHSFAKIYLFAPESKLVGCPLSMTDGAARVLELQGTPEMREEVLPRLLSNDSTKSWMAAQWMTEREGGSDVNTATETTARASSYFADEEGAPFRLDGFKWFSSATDGQVALALARTVSDEPAQKGKLSLFLVRTRLEEHDEPEKRRNGIRIHRMKRKIGTKALPTAELELKWTQGHLVGRLGQGVKTISPVLNITRLHSAIGSIGCLHKCIDLAKAFARVRIIRGKPLEQNELHTHILSRLAVTHRALLHFSFGVVQMLGLSEAAPDMCTELLNSNLRLLTPVVKAFTAARVVWLMAEAMESMGGQGYMVETGIGELMADNVVERVWEGTQAVLADDVMRFIRKGNGEALRLFGTFCDKHLASVTDNLQLQTATSAVRDAMTRLEPAAQSTDSRILRHNLHLIGHIASSIFLLQHAVWCHAGQDADCIEARASAQLWIAEGGLYETVRAVDDILASSTSPADEYGLVYGRARL</sequence>
<accession>G7E6C3</accession>
<organism evidence="8 9">
    <name type="scientific">Mixia osmundae (strain CBS 9802 / IAM 14324 / JCM 22182 / KY 12970)</name>
    <dbReference type="NCBI Taxonomy" id="764103"/>
    <lineage>
        <taxon>Eukaryota</taxon>
        <taxon>Fungi</taxon>
        <taxon>Dikarya</taxon>
        <taxon>Basidiomycota</taxon>
        <taxon>Pucciniomycotina</taxon>
        <taxon>Mixiomycetes</taxon>
        <taxon>Mixiales</taxon>
        <taxon>Mixiaceae</taxon>
        <taxon>Mixia</taxon>
    </lineage>
</organism>
<dbReference type="Pfam" id="PF02770">
    <property type="entry name" value="Acyl-CoA_dh_M"/>
    <property type="match status" value="1"/>
</dbReference>
<dbReference type="Proteomes" id="UP000009131">
    <property type="component" value="Unassembled WGS sequence"/>
</dbReference>
<feature type="domain" description="Acyl-CoA oxidase/dehydrogenase middle" evidence="6">
    <location>
        <begin position="211"/>
        <end position="323"/>
    </location>
</feature>
<dbReference type="SUPFAM" id="SSF56645">
    <property type="entry name" value="Acyl-CoA dehydrogenase NM domain-like"/>
    <property type="match status" value="1"/>
</dbReference>
<evidence type="ECO:0000259" key="5">
    <source>
        <dbReference type="Pfam" id="PF00441"/>
    </source>
</evidence>
<proteinExistence type="inferred from homology"/>
<dbReference type="OMA" id="IEMVAMT"/>
<keyword evidence="2 4" id="KW-0285">Flavoprotein</keyword>
<dbReference type="HOGENOM" id="CLU_016513_1_0_1"/>
<dbReference type="InterPro" id="IPR036250">
    <property type="entry name" value="AcylCo_DH-like_C"/>
</dbReference>
<dbReference type="EMBL" id="BABT02000150">
    <property type="protein sequence ID" value="GAA98383.1"/>
    <property type="molecule type" value="Genomic_DNA"/>
</dbReference>
<evidence type="ECO:0000256" key="4">
    <source>
        <dbReference type="RuleBase" id="RU362125"/>
    </source>
</evidence>
<dbReference type="InterPro" id="IPR041504">
    <property type="entry name" value="AidB_N"/>
</dbReference>
<keyword evidence="9" id="KW-1185">Reference proteome</keyword>
<dbReference type="Pfam" id="PF00441">
    <property type="entry name" value="Acyl-CoA_dh_1"/>
    <property type="match status" value="1"/>
</dbReference>
<evidence type="ECO:0000259" key="6">
    <source>
        <dbReference type="Pfam" id="PF02770"/>
    </source>
</evidence>
<dbReference type="PANTHER" id="PTHR42707:SF2">
    <property type="entry name" value="ACD11 DEHYDROGENASE"/>
    <property type="match status" value="1"/>
</dbReference>
<keyword evidence="4" id="KW-0560">Oxidoreductase</keyword>
<feature type="domain" description="Adaptive response protein AidB N-terminal" evidence="7">
    <location>
        <begin position="51"/>
        <end position="202"/>
    </location>
</feature>
<evidence type="ECO:0000256" key="3">
    <source>
        <dbReference type="ARBA" id="ARBA00022827"/>
    </source>
</evidence>
<dbReference type="Pfam" id="PF18158">
    <property type="entry name" value="AidB_N"/>
    <property type="match status" value="1"/>
</dbReference>
<dbReference type="SUPFAM" id="SSF47203">
    <property type="entry name" value="Acyl-CoA dehydrogenase C-terminal domain-like"/>
    <property type="match status" value="1"/>
</dbReference>
<dbReference type="InterPro" id="IPR052904">
    <property type="entry name" value="Acyl-CoA_dehydrogenase-like"/>
</dbReference>
<keyword evidence="3 4" id="KW-0274">FAD</keyword>
<dbReference type="STRING" id="764103.G7E6C3"/>
<dbReference type="AlphaFoldDB" id="G7E6C3"/>
<dbReference type="PANTHER" id="PTHR42707">
    <property type="entry name" value="ACYL-COA DEHYDROGENASE"/>
    <property type="match status" value="1"/>
</dbReference>
<dbReference type="InterPro" id="IPR009100">
    <property type="entry name" value="AcylCoA_DH/oxidase_NM_dom_sf"/>
</dbReference>
<dbReference type="InterPro" id="IPR009075">
    <property type="entry name" value="AcylCo_DH/oxidase_C"/>
</dbReference>
<dbReference type="InParanoid" id="G7E6C3"/>
<dbReference type="OrthoDB" id="10251155at2759"/>
<comment type="similarity">
    <text evidence="1 4">Belongs to the acyl-CoA dehydrogenase family.</text>
</comment>
<feature type="domain" description="Acyl-CoA dehydrogenase/oxidase C-terminal" evidence="5">
    <location>
        <begin position="334"/>
        <end position="493"/>
    </location>
</feature>
<name>G7E6C3_MIXOS</name>
<evidence type="ECO:0000256" key="1">
    <source>
        <dbReference type="ARBA" id="ARBA00009347"/>
    </source>
</evidence>
<dbReference type="Gene3D" id="1.20.140.10">
    <property type="entry name" value="Butyryl-CoA Dehydrogenase, subunit A, domain 3"/>
    <property type="match status" value="1"/>
</dbReference>
<dbReference type="Gene3D" id="2.40.110.20">
    <property type="match status" value="1"/>
</dbReference>
<dbReference type="eggNOG" id="KOG0137">
    <property type="taxonomic scope" value="Eukaryota"/>
</dbReference>
<dbReference type="InterPro" id="IPR006091">
    <property type="entry name" value="Acyl-CoA_Oxase/DH_mid-dom"/>
</dbReference>
<evidence type="ECO:0000256" key="2">
    <source>
        <dbReference type="ARBA" id="ARBA00022630"/>
    </source>
</evidence>
<protein>
    <recommendedName>
        <fullName evidence="10">Acyl-CoA dehydrogenase/oxidase C-terminal domain-containing protein</fullName>
    </recommendedName>
</protein>
<reference evidence="8 9" key="1">
    <citation type="journal article" date="2011" name="J. Gen. Appl. Microbiol.">
        <title>Draft genome sequencing of the enigmatic basidiomycete Mixia osmundae.</title>
        <authorList>
            <person name="Nishida H."/>
            <person name="Nagatsuka Y."/>
            <person name="Sugiyama J."/>
        </authorList>
    </citation>
    <scope>NUCLEOTIDE SEQUENCE [LARGE SCALE GENOMIC DNA]</scope>
    <source>
        <strain evidence="9">CBS 9802 / IAM 14324 / JCM 22182 / KY 12970</strain>
    </source>
</reference>
<evidence type="ECO:0008006" key="10">
    <source>
        <dbReference type="Google" id="ProtNLM"/>
    </source>
</evidence>
<evidence type="ECO:0000313" key="8">
    <source>
        <dbReference type="EMBL" id="GAA98383.1"/>
    </source>
</evidence>
<gene>
    <name evidence="8" type="primary">Mo05069</name>
    <name evidence="8" type="ORF">E5Q_05069</name>
</gene>
<comment type="caution">
    <text evidence="8">The sequence shown here is derived from an EMBL/GenBank/DDBJ whole genome shotgun (WGS) entry which is preliminary data.</text>
</comment>
<reference evidence="8 9" key="2">
    <citation type="journal article" date="2012" name="Open Biol.">
        <title>Characteristics of nucleosomes and linker DNA regions on the genome of the basidiomycete Mixia osmundae revealed by mono- and dinucleosome mapping.</title>
        <authorList>
            <person name="Nishida H."/>
            <person name="Kondo S."/>
            <person name="Matsumoto T."/>
            <person name="Suzuki Y."/>
            <person name="Yoshikawa H."/>
            <person name="Taylor T.D."/>
            <person name="Sugiyama J."/>
        </authorList>
    </citation>
    <scope>NUCLEOTIDE SEQUENCE [LARGE SCALE GENOMIC DNA]</scope>
    <source>
        <strain evidence="9">CBS 9802 / IAM 14324 / JCM 22182 / KY 12970</strain>
    </source>
</reference>
<evidence type="ECO:0000313" key="9">
    <source>
        <dbReference type="Proteomes" id="UP000009131"/>
    </source>
</evidence>
<evidence type="ECO:0000259" key="7">
    <source>
        <dbReference type="Pfam" id="PF18158"/>
    </source>
</evidence>